<feature type="region of interest" description="Disordered" evidence="1">
    <location>
        <begin position="167"/>
        <end position="191"/>
    </location>
</feature>
<dbReference type="EMBL" id="JBHSFH010000010">
    <property type="protein sequence ID" value="MFC4496169.1"/>
    <property type="molecule type" value="Genomic_DNA"/>
</dbReference>
<dbReference type="Gene3D" id="1.10.260.40">
    <property type="entry name" value="lambda repressor-like DNA-binding domains"/>
    <property type="match status" value="1"/>
</dbReference>
<feature type="domain" description="HTH cro/C1-type" evidence="2">
    <location>
        <begin position="4"/>
        <end position="59"/>
    </location>
</feature>
<evidence type="ECO:0000313" key="3">
    <source>
        <dbReference type="EMBL" id="MFC4496169.1"/>
    </source>
</evidence>
<comment type="caution">
    <text evidence="3">The sequence shown here is derived from an EMBL/GenBank/DDBJ whole genome shotgun (WGS) entry which is preliminary data.</text>
</comment>
<protein>
    <submittedName>
        <fullName evidence="3">Helix-turn-helix domain-containing protein</fullName>
    </submittedName>
</protein>
<evidence type="ECO:0000313" key="4">
    <source>
        <dbReference type="Proteomes" id="UP001595997"/>
    </source>
</evidence>
<dbReference type="SUPFAM" id="SSF47413">
    <property type="entry name" value="lambda repressor-like DNA-binding domains"/>
    <property type="match status" value="1"/>
</dbReference>
<keyword evidence="4" id="KW-1185">Reference proteome</keyword>
<sequence>MALWLRAQRQGAGLTYEQLAERTDPSADTLARAASGRSVPKLRVVMAFAKGCEADCKKAESLWVRARYAEARASEKRMPVLIPYVSDFASLHSAMLDLHRRDGARPYAVIESRIPNGKLPHTTLWRILQRNAVPTREQVLDFAQAFDVQGGELEEWGRAWDRADRERRLPSGAGGLSRSEQSSRPPVEDQHVVQDDLAVKDEPAVEDKHGVKDERRAQLRAKRAEARLRGLYASHERLARLLAQVHPDETCLRKRYADAKERVRVELRQQRAKAIRTK</sequence>
<reference evidence="4" key="1">
    <citation type="journal article" date="2019" name="Int. J. Syst. Evol. Microbiol.">
        <title>The Global Catalogue of Microorganisms (GCM) 10K type strain sequencing project: providing services to taxonomists for standard genome sequencing and annotation.</title>
        <authorList>
            <consortium name="The Broad Institute Genomics Platform"/>
            <consortium name="The Broad Institute Genome Sequencing Center for Infectious Disease"/>
            <person name="Wu L."/>
            <person name="Ma J."/>
        </authorList>
    </citation>
    <scope>NUCLEOTIDE SEQUENCE [LARGE SCALE GENOMIC DNA]</scope>
    <source>
        <strain evidence="4">CGMCC 4.7357</strain>
    </source>
</reference>
<dbReference type="Pfam" id="PF13560">
    <property type="entry name" value="HTH_31"/>
    <property type="match status" value="1"/>
</dbReference>
<dbReference type="Proteomes" id="UP001595997">
    <property type="component" value="Unassembled WGS sequence"/>
</dbReference>
<proteinExistence type="predicted"/>
<accession>A0ABV9A8F3</accession>
<evidence type="ECO:0000259" key="2">
    <source>
        <dbReference type="SMART" id="SM00530"/>
    </source>
</evidence>
<dbReference type="SMART" id="SM00530">
    <property type="entry name" value="HTH_XRE"/>
    <property type="match status" value="1"/>
</dbReference>
<dbReference type="InterPro" id="IPR001387">
    <property type="entry name" value="Cro/C1-type_HTH"/>
</dbReference>
<dbReference type="CDD" id="cd00093">
    <property type="entry name" value="HTH_XRE"/>
    <property type="match status" value="1"/>
</dbReference>
<dbReference type="RefSeq" id="WP_386449957.1">
    <property type="nucleotide sequence ID" value="NZ_JBHSFH010000010.1"/>
</dbReference>
<organism evidence="3 4">
    <name type="scientific">Streptomyces ovatisporus</name>
    <dbReference type="NCBI Taxonomy" id="1128682"/>
    <lineage>
        <taxon>Bacteria</taxon>
        <taxon>Bacillati</taxon>
        <taxon>Actinomycetota</taxon>
        <taxon>Actinomycetes</taxon>
        <taxon>Kitasatosporales</taxon>
        <taxon>Streptomycetaceae</taxon>
        <taxon>Streptomyces</taxon>
    </lineage>
</organism>
<name>A0ABV9A8F3_9ACTN</name>
<evidence type="ECO:0000256" key="1">
    <source>
        <dbReference type="SAM" id="MobiDB-lite"/>
    </source>
</evidence>
<dbReference type="InterPro" id="IPR010982">
    <property type="entry name" value="Lambda_DNA-bd_dom_sf"/>
</dbReference>
<gene>
    <name evidence="3" type="ORF">ACFPA8_18755</name>
</gene>